<dbReference type="InParanoid" id="D5G9S2"/>
<sequence length="201" mass="21550">MTHKSSHSMASHSARRPGTRTRPSSSPPPSPSTPPSNYSLSIQHAPSTQGYITSGPPFEISRTVNITVEVSSSSSTPAYNGYDVRNYPPVTTTCYSTEPSSPSASVSSYQYGMYESISSFPDYSNPPSSADTTAPPSSPFQGYTPSTSSAASTNYSYYASGGYAPEHCGSQSEYSGNQSQENQTTRRRQSTRSHRSTPHRG</sequence>
<protein>
    <submittedName>
        <fullName evidence="2">(Perigord truffle) hypothetical protein</fullName>
    </submittedName>
</protein>
<organism evidence="2 3">
    <name type="scientific">Tuber melanosporum (strain Mel28)</name>
    <name type="common">Perigord black truffle</name>
    <dbReference type="NCBI Taxonomy" id="656061"/>
    <lineage>
        <taxon>Eukaryota</taxon>
        <taxon>Fungi</taxon>
        <taxon>Dikarya</taxon>
        <taxon>Ascomycota</taxon>
        <taxon>Pezizomycotina</taxon>
        <taxon>Pezizomycetes</taxon>
        <taxon>Pezizales</taxon>
        <taxon>Tuberaceae</taxon>
        <taxon>Tuber</taxon>
    </lineage>
</organism>
<dbReference type="Proteomes" id="UP000006911">
    <property type="component" value="Unassembled WGS sequence"/>
</dbReference>
<dbReference type="AlphaFoldDB" id="D5G9S2"/>
<dbReference type="EMBL" id="FN430064">
    <property type="protein sequence ID" value="CAZ81265.1"/>
    <property type="molecule type" value="Genomic_DNA"/>
</dbReference>
<accession>D5G9S2</accession>
<proteinExistence type="predicted"/>
<feature type="compositionally biased region" description="Polar residues" evidence="1">
    <location>
        <begin position="37"/>
        <end position="52"/>
    </location>
</feature>
<feature type="region of interest" description="Disordered" evidence="1">
    <location>
        <begin position="71"/>
        <end position="201"/>
    </location>
</feature>
<keyword evidence="3" id="KW-1185">Reference proteome</keyword>
<feature type="compositionally biased region" description="Low complexity" evidence="1">
    <location>
        <begin position="96"/>
        <end position="108"/>
    </location>
</feature>
<feature type="compositionally biased region" description="Low complexity" evidence="1">
    <location>
        <begin position="142"/>
        <end position="164"/>
    </location>
</feature>
<feature type="region of interest" description="Disordered" evidence="1">
    <location>
        <begin position="1"/>
        <end position="58"/>
    </location>
</feature>
<evidence type="ECO:0000313" key="3">
    <source>
        <dbReference type="Proteomes" id="UP000006911"/>
    </source>
</evidence>
<name>D5G9S2_TUBMM</name>
<dbReference type="KEGG" id="tml:GSTUM_00005048001"/>
<dbReference type="HOGENOM" id="CLU_1361302_0_0_1"/>
<dbReference type="RefSeq" id="XP_002837074.1">
    <property type="nucleotide sequence ID" value="XM_002837028.1"/>
</dbReference>
<evidence type="ECO:0000256" key="1">
    <source>
        <dbReference type="SAM" id="MobiDB-lite"/>
    </source>
</evidence>
<feature type="compositionally biased region" description="Pro residues" evidence="1">
    <location>
        <begin position="25"/>
        <end position="34"/>
    </location>
</feature>
<feature type="compositionally biased region" description="Low complexity" evidence="1">
    <location>
        <begin position="125"/>
        <end position="135"/>
    </location>
</feature>
<gene>
    <name evidence="2" type="ORF">GSTUM_00005048001</name>
</gene>
<dbReference type="GeneID" id="9188508"/>
<reference evidence="2 3" key="1">
    <citation type="journal article" date="2010" name="Nature">
        <title>Perigord black truffle genome uncovers evolutionary origins and mechanisms of symbiosis.</title>
        <authorList>
            <person name="Martin F."/>
            <person name="Kohler A."/>
            <person name="Murat C."/>
            <person name="Balestrini R."/>
            <person name="Coutinho P.M."/>
            <person name="Jaillon O."/>
            <person name="Montanini B."/>
            <person name="Morin E."/>
            <person name="Noel B."/>
            <person name="Percudani R."/>
            <person name="Porcel B."/>
            <person name="Rubini A."/>
            <person name="Amicucci A."/>
            <person name="Amselem J."/>
            <person name="Anthouard V."/>
            <person name="Arcioni S."/>
            <person name="Artiguenave F."/>
            <person name="Aury J.M."/>
            <person name="Ballario P."/>
            <person name="Bolchi A."/>
            <person name="Brenna A."/>
            <person name="Brun A."/>
            <person name="Buee M."/>
            <person name="Cantarel B."/>
            <person name="Chevalier G."/>
            <person name="Couloux A."/>
            <person name="Da Silva C."/>
            <person name="Denoeud F."/>
            <person name="Duplessis S."/>
            <person name="Ghignone S."/>
            <person name="Hilselberger B."/>
            <person name="Iotti M."/>
            <person name="Marcais B."/>
            <person name="Mello A."/>
            <person name="Miranda M."/>
            <person name="Pacioni G."/>
            <person name="Quesneville H."/>
            <person name="Riccioni C."/>
            <person name="Ruotolo R."/>
            <person name="Splivallo R."/>
            <person name="Stocchi V."/>
            <person name="Tisserant E."/>
            <person name="Viscomi A.R."/>
            <person name="Zambonelli A."/>
            <person name="Zampieri E."/>
            <person name="Henrissat B."/>
            <person name="Lebrun M.H."/>
            <person name="Paolocci F."/>
            <person name="Bonfante P."/>
            <person name="Ottonello S."/>
            <person name="Wincker P."/>
        </authorList>
    </citation>
    <scope>NUCLEOTIDE SEQUENCE [LARGE SCALE GENOMIC DNA]</scope>
    <source>
        <strain evidence="2 3">Mel28</strain>
    </source>
</reference>
<evidence type="ECO:0000313" key="2">
    <source>
        <dbReference type="EMBL" id="CAZ81265.1"/>
    </source>
</evidence>
<feature type="compositionally biased region" description="Basic residues" evidence="1">
    <location>
        <begin position="185"/>
        <end position="201"/>
    </location>
</feature>